<dbReference type="EMBL" id="CP022521">
    <property type="protein sequence ID" value="ASO18616.1"/>
    <property type="molecule type" value="Genomic_DNA"/>
</dbReference>
<name>A0A221VYK3_9PSEU</name>
<reference evidence="1 2" key="1">
    <citation type="submission" date="2017-07" db="EMBL/GenBank/DDBJ databases">
        <title>Complete genome sequence of Actinoalloteichus hoggarensis DSM 45943, type strain of Actinoalloteichus hoggarensis.</title>
        <authorList>
            <person name="Ruckert C."/>
            <person name="Nouioui I."/>
            <person name="Willmese J."/>
            <person name="van Wezel G."/>
            <person name="Klenk H.-P."/>
            <person name="Kalinowski J."/>
            <person name="Zotchev S.B."/>
        </authorList>
    </citation>
    <scope>NUCLEOTIDE SEQUENCE [LARGE SCALE GENOMIC DNA]</scope>
    <source>
        <strain evidence="1 2">DSM 45943</strain>
    </source>
</reference>
<gene>
    <name evidence="1" type="ORF">AHOG_04810</name>
</gene>
<dbReference type="AlphaFoldDB" id="A0A221VYK3"/>
<organism evidence="1 2">
    <name type="scientific">Actinoalloteichus hoggarensis</name>
    <dbReference type="NCBI Taxonomy" id="1470176"/>
    <lineage>
        <taxon>Bacteria</taxon>
        <taxon>Bacillati</taxon>
        <taxon>Actinomycetota</taxon>
        <taxon>Actinomycetes</taxon>
        <taxon>Pseudonocardiales</taxon>
        <taxon>Pseudonocardiaceae</taxon>
        <taxon>Actinoalloteichus</taxon>
    </lineage>
</organism>
<proteinExistence type="predicted"/>
<evidence type="ECO:0000313" key="2">
    <source>
        <dbReference type="Proteomes" id="UP000204221"/>
    </source>
</evidence>
<evidence type="ECO:0000313" key="1">
    <source>
        <dbReference type="EMBL" id="ASO18616.1"/>
    </source>
</evidence>
<dbReference type="RefSeq" id="WP_245857126.1">
    <property type="nucleotide sequence ID" value="NZ_CP022521.1"/>
</dbReference>
<accession>A0A221VYK3</accession>
<protein>
    <submittedName>
        <fullName evidence="1">Uncharacterized protein</fullName>
    </submittedName>
</protein>
<keyword evidence="2" id="KW-1185">Reference proteome</keyword>
<dbReference type="KEGG" id="ahg:AHOG_04810"/>
<sequence>MLIGDDETAMPNGAGEHDGDEPRAVGTSVPECAQACEQLSDIAQSHFPSTADDGPLRTRSIQDIAECAFPRSSDRSRLGVEPAEQITQPLCLTCAISSFRVPLCGLPHASPPGNRRAAYANC</sequence>
<dbReference type="Proteomes" id="UP000204221">
    <property type="component" value="Chromosome"/>
</dbReference>